<reference evidence="2 3" key="1">
    <citation type="journal article" date="2003" name="Nature">
        <title>Genome divergence in two Prochlorococcus ecotypes reflects oceanic niche differentiation.</title>
        <authorList>
            <person name="Rocap G."/>
            <person name="Larimer F.W."/>
            <person name="Lamerdin J.E."/>
            <person name="Malfatti S."/>
            <person name="Chain P."/>
            <person name="Ahlgren N.A."/>
            <person name="Arellano A."/>
            <person name="Coleman M."/>
            <person name="Hauser L."/>
            <person name="Hess W.R."/>
            <person name="Johnson Z.I."/>
            <person name="Land M.L."/>
            <person name="Lindell D."/>
            <person name="Post A.F."/>
            <person name="Regala W."/>
            <person name="Shah M."/>
            <person name="Shaw S.L."/>
            <person name="Steglich C."/>
            <person name="Sullivan M.B."/>
            <person name="Ting C.S."/>
            <person name="Tolonen A."/>
            <person name="Webb E.A."/>
            <person name="Zinser E.R."/>
            <person name="Chisholm S.W."/>
        </authorList>
    </citation>
    <scope>NUCLEOTIDE SEQUENCE [LARGE SCALE GENOMIC DNA]</scope>
    <source>
        <strain evidence="3">MIT 9313</strain>
    </source>
</reference>
<evidence type="ECO:0000313" key="3">
    <source>
        <dbReference type="Proteomes" id="UP000001423"/>
    </source>
</evidence>
<feature type="region of interest" description="Disordered" evidence="1">
    <location>
        <begin position="175"/>
        <end position="234"/>
    </location>
</feature>
<dbReference type="AlphaFoldDB" id="Q7TV69"/>
<dbReference type="HOGENOM" id="CLU_1011441_0_0_3"/>
<sequence>MKLANQATTRATRHESNNAFLDSARIESQDILPKVEVAPLDIRAQEPLVNAFEQNQPSLEQQIDQVSDGLFVGPAFNTDDINVRLDQLDMIDLLPLENLESPINDLDLLTGFNQDMLFDAKDMVNMINEIRDMAMSSAGAGWEGNHGTTWDGPFSGETQMGDSWSKWEGDGFETYYTHNGEETSEEEYNAAKKADDNGEYYTPSKGSSNSSDDDNDDENGNKITPEAEGPMSRGRWFIDPLVPEQLVSNKIEEIDVLAHQMPMFIGVQQATTPFF</sequence>
<keyword evidence="3" id="KW-1185">Reference proteome</keyword>
<dbReference type="RefSeq" id="WP_011129546.1">
    <property type="nucleotide sequence ID" value="NC_005071.1"/>
</dbReference>
<gene>
    <name evidence="2" type="ordered locus">PMT_0168</name>
</gene>
<dbReference type="KEGG" id="pmt:PMT_0168"/>
<evidence type="ECO:0000256" key="1">
    <source>
        <dbReference type="SAM" id="MobiDB-lite"/>
    </source>
</evidence>
<feature type="region of interest" description="Disordered" evidence="1">
    <location>
        <begin position="144"/>
        <end position="163"/>
    </location>
</feature>
<dbReference type="Proteomes" id="UP000001423">
    <property type="component" value="Chromosome"/>
</dbReference>
<proteinExistence type="predicted"/>
<organism evidence="2 3">
    <name type="scientific">Prochlorococcus marinus (strain MIT 9313)</name>
    <dbReference type="NCBI Taxonomy" id="74547"/>
    <lineage>
        <taxon>Bacteria</taxon>
        <taxon>Bacillati</taxon>
        <taxon>Cyanobacteriota</taxon>
        <taxon>Cyanophyceae</taxon>
        <taxon>Synechococcales</taxon>
        <taxon>Prochlorococcaceae</taxon>
        <taxon>Prochlorococcus</taxon>
    </lineage>
</organism>
<dbReference type="EMBL" id="BX548175">
    <property type="protein sequence ID" value="CAE20343.1"/>
    <property type="molecule type" value="Genomic_DNA"/>
</dbReference>
<accession>Q7TV69</accession>
<evidence type="ECO:0000313" key="2">
    <source>
        <dbReference type="EMBL" id="CAE20343.1"/>
    </source>
</evidence>
<name>Q7TV69_PROMM</name>
<protein>
    <submittedName>
        <fullName evidence="2">Possible Negative factor, (F-Protein) or Nef</fullName>
    </submittedName>
</protein>